<dbReference type="AlphaFoldDB" id="A0AA39GNG8"/>
<evidence type="ECO:0000313" key="4">
    <source>
        <dbReference type="Proteomes" id="UP001175271"/>
    </source>
</evidence>
<dbReference type="Proteomes" id="UP001175271">
    <property type="component" value="Unassembled WGS sequence"/>
</dbReference>
<keyword evidence="2" id="KW-0732">Signal</keyword>
<evidence type="ECO:0000256" key="1">
    <source>
        <dbReference type="SAM" id="MobiDB-lite"/>
    </source>
</evidence>
<reference evidence="3" key="1">
    <citation type="submission" date="2023-06" db="EMBL/GenBank/DDBJ databases">
        <title>Genomic analysis of the entomopathogenic nematode Steinernema hermaphroditum.</title>
        <authorList>
            <person name="Schwarz E.M."/>
            <person name="Heppert J.K."/>
            <person name="Baniya A."/>
            <person name="Schwartz H.T."/>
            <person name="Tan C.-H."/>
            <person name="Antoshechkin I."/>
            <person name="Sternberg P.W."/>
            <person name="Goodrich-Blair H."/>
            <person name="Dillman A.R."/>
        </authorList>
    </citation>
    <scope>NUCLEOTIDE SEQUENCE</scope>
    <source>
        <strain evidence="3">PS9179</strain>
        <tissue evidence="3">Whole animal</tissue>
    </source>
</reference>
<comment type="caution">
    <text evidence="3">The sequence shown here is derived from an EMBL/GenBank/DDBJ whole genome shotgun (WGS) entry which is preliminary data.</text>
</comment>
<feature type="signal peptide" evidence="2">
    <location>
        <begin position="1"/>
        <end position="19"/>
    </location>
</feature>
<feature type="region of interest" description="Disordered" evidence="1">
    <location>
        <begin position="26"/>
        <end position="46"/>
    </location>
</feature>
<name>A0AA39GNG8_9BILA</name>
<accession>A0AA39GNG8</accession>
<organism evidence="3 4">
    <name type="scientific">Steinernema hermaphroditum</name>
    <dbReference type="NCBI Taxonomy" id="289476"/>
    <lineage>
        <taxon>Eukaryota</taxon>
        <taxon>Metazoa</taxon>
        <taxon>Ecdysozoa</taxon>
        <taxon>Nematoda</taxon>
        <taxon>Chromadorea</taxon>
        <taxon>Rhabditida</taxon>
        <taxon>Tylenchina</taxon>
        <taxon>Panagrolaimomorpha</taxon>
        <taxon>Strongyloidoidea</taxon>
        <taxon>Steinernematidae</taxon>
        <taxon>Steinernema</taxon>
    </lineage>
</organism>
<keyword evidence="4" id="KW-1185">Reference proteome</keyword>
<proteinExistence type="predicted"/>
<gene>
    <name evidence="3" type="ORF">QR680_019353</name>
</gene>
<sequence>MQTTLTLICILSLALALNARPHRHRHVHKRSHAVQPSLLPQPKEIDPSKMSYEEVQDLYNKLADYLRTATGLGHVSKKKAYSHLYEEERKRYQAQKKASDAFSIASSLAMQELEV</sequence>
<evidence type="ECO:0000256" key="2">
    <source>
        <dbReference type="SAM" id="SignalP"/>
    </source>
</evidence>
<evidence type="ECO:0000313" key="3">
    <source>
        <dbReference type="EMBL" id="KAK0390441.1"/>
    </source>
</evidence>
<feature type="chain" id="PRO_5041202565" evidence="2">
    <location>
        <begin position="20"/>
        <end position="115"/>
    </location>
</feature>
<protein>
    <submittedName>
        <fullName evidence="3">Uncharacterized protein</fullName>
    </submittedName>
</protein>
<dbReference type="EMBL" id="JAUCMV010000006">
    <property type="protein sequence ID" value="KAK0390441.1"/>
    <property type="molecule type" value="Genomic_DNA"/>
</dbReference>